<keyword evidence="2" id="KW-1185">Reference proteome</keyword>
<reference evidence="1" key="1">
    <citation type="submission" date="2018-11" db="EMBL/GenBank/DDBJ databases">
        <authorList>
            <consortium name="Pathogen Informatics"/>
        </authorList>
    </citation>
    <scope>NUCLEOTIDE SEQUENCE</scope>
</reference>
<dbReference type="InterPro" id="IPR016024">
    <property type="entry name" value="ARM-type_fold"/>
</dbReference>
<dbReference type="Gene3D" id="1.25.10.10">
    <property type="entry name" value="Leucine-rich Repeat Variant"/>
    <property type="match status" value="2"/>
</dbReference>
<dbReference type="AlphaFoldDB" id="A0A448X759"/>
<evidence type="ECO:0000313" key="2">
    <source>
        <dbReference type="Proteomes" id="UP000784294"/>
    </source>
</evidence>
<sequence>DAESEKTRVKNWAISRANSSQQNGIHAHWRCPSDAKEASDGAANSLLVAIATALWRASRSRRNRQTLLHAGLVCILRSLLHVATNEVRIPLTGLLHNCSADEQYRVAIAAEEMLPTLLRQMSAPSILLKSYSALTLYRCSAEDSAQKAFMKGHTIDMLHGFLSQEVHRPDGALALILSRSPDQVHDLTQEDMGRFKCSKASIEPSRGDTKKRTRFALPFTSDEPVGKLYGHTEPLTPGRTASSGVVKAVVHVTGPRASVNKGQKRLSLIQHERDSLDHAEDRIKYLHSLTGVIAKLAENPDNARAFHRLGTTDHLLRILSQLSPPICAYVRPTCSASDRLNGLEWSEKIIRNSIEALDSLTRVPVARTTIAEHPKSIFCLTMLLRQGPSCLVTSVCNSLIELMQEPTVLSQFCQL</sequence>
<dbReference type="EMBL" id="CAAALY010107071">
    <property type="protein sequence ID" value="VEL29872.1"/>
    <property type="molecule type" value="Genomic_DNA"/>
</dbReference>
<dbReference type="OrthoDB" id="7537227at2759"/>
<accession>A0A448X759</accession>
<feature type="non-terminal residue" evidence="1">
    <location>
        <position position="1"/>
    </location>
</feature>
<feature type="non-terminal residue" evidence="1">
    <location>
        <position position="415"/>
    </location>
</feature>
<proteinExistence type="predicted"/>
<dbReference type="PANTHER" id="PTHR46241:SF1">
    <property type="entry name" value="OUTER DYNEIN ARM-DOCKING COMPLEX SUBUNIT 2"/>
    <property type="match status" value="1"/>
</dbReference>
<evidence type="ECO:0000313" key="1">
    <source>
        <dbReference type="EMBL" id="VEL29872.1"/>
    </source>
</evidence>
<comment type="caution">
    <text evidence="1">The sequence shown here is derived from an EMBL/GenBank/DDBJ whole genome shotgun (WGS) entry which is preliminary data.</text>
</comment>
<dbReference type="Proteomes" id="UP000784294">
    <property type="component" value="Unassembled WGS sequence"/>
</dbReference>
<name>A0A448X759_9PLAT</name>
<dbReference type="InterPro" id="IPR011989">
    <property type="entry name" value="ARM-like"/>
</dbReference>
<protein>
    <submittedName>
        <fullName evidence="1">Uncharacterized protein</fullName>
    </submittedName>
</protein>
<gene>
    <name evidence="1" type="ORF">PXEA_LOCUS23312</name>
</gene>
<organism evidence="1 2">
    <name type="scientific">Protopolystoma xenopodis</name>
    <dbReference type="NCBI Taxonomy" id="117903"/>
    <lineage>
        <taxon>Eukaryota</taxon>
        <taxon>Metazoa</taxon>
        <taxon>Spiralia</taxon>
        <taxon>Lophotrochozoa</taxon>
        <taxon>Platyhelminthes</taxon>
        <taxon>Monogenea</taxon>
        <taxon>Polyopisthocotylea</taxon>
        <taxon>Polystomatidea</taxon>
        <taxon>Polystomatidae</taxon>
        <taxon>Protopolystoma</taxon>
    </lineage>
</organism>
<dbReference type="PANTHER" id="PTHR46241">
    <property type="entry name" value="ARMADILLO REPEAT-CONTAINING PROTEIN 4 ARMC4"/>
    <property type="match status" value="1"/>
</dbReference>
<dbReference type="SUPFAM" id="SSF48371">
    <property type="entry name" value="ARM repeat"/>
    <property type="match status" value="2"/>
</dbReference>